<organism evidence="1 2">
    <name type="scientific">Pyxidicoccus parkwayensis</name>
    <dbReference type="NCBI Taxonomy" id="2813578"/>
    <lineage>
        <taxon>Bacteria</taxon>
        <taxon>Pseudomonadati</taxon>
        <taxon>Myxococcota</taxon>
        <taxon>Myxococcia</taxon>
        <taxon>Myxococcales</taxon>
        <taxon>Cystobacterineae</taxon>
        <taxon>Myxococcaceae</taxon>
        <taxon>Pyxidicoccus</taxon>
    </lineage>
</organism>
<accession>A0ABX7NT25</accession>
<protein>
    <submittedName>
        <fullName evidence="1">Uncharacterized protein</fullName>
    </submittedName>
</protein>
<evidence type="ECO:0000313" key="2">
    <source>
        <dbReference type="Proteomes" id="UP000662747"/>
    </source>
</evidence>
<keyword evidence="2" id="KW-1185">Reference proteome</keyword>
<dbReference type="Proteomes" id="UP000662747">
    <property type="component" value="Chromosome"/>
</dbReference>
<gene>
    <name evidence="1" type="ORF">JY651_35720</name>
</gene>
<dbReference type="EMBL" id="CP071090">
    <property type="protein sequence ID" value="QSQ20551.1"/>
    <property type="molecule type" value="Genomic_DNA"/>
</dbReference>
<name>A0ABX7NT25_9BACT</name>
<evidence type="ECO:0000313" key="1">
    <source>
        <dbReference type="EMBL" id="QSQ20551.1"/>
    </source>
</evidence>
<proteinExistence type="predicted"/>
<sequence>MTDSTGALEHEALLAAIGRALGSDAPYGEVEGAPGNALHLGTMKLLPAGTSLEVLGGAVDAHGRVAWVEQRTDAPEGGYVPVSIDVRFAWDGQPRGQVEVPTYNPFFGCRVGFMRWYGDALLVIYREKHKTLALRLHPPAEALTLATLEDSWVFDDDAVYFRSPHHGLLEGRLLPSLEQALPLPAPTSVSSMQFFLHAPGMLGLAPRPRLENGDTRDTYQLRLKKARELAWHIPLPPREARAFTPRPEALWARMHVLLASTVPPAFGVDVLTGAVARSFWREELPLATSYASRSGRGSSPEYLPVYWYQHLRADNRAEEADAWLHWLERVADMRDVDLTPWLRGHDADETVARAALVFLKVRARVLANACRTGRLPEGEWCYLFTTRERTQRLEQDAAQPEGFREVLRQVVEGRPKSLSEGT</sequence>
<reference evidence="1 2" key="1">
    <citation type="submission" date="2021-02" db="EMBL/GenBank/DDBJ databases">
        <title>De Novo genome assembly of isolated myxobacteria.</title>
        <authorList>
            <person name="Stevens D.C."/>
        </authorList>
    </citation>
    <scope>NUCLEOTIDE SEQUENCE [LARGE SCALE GENOMIC DNA]</scope>
    <source>
        <strain evidence="2">SCPEA02</strain>
    </source>
</reference>
<dbReference type="RefSeq" id="WP_206722131.1">
    <property type="nucleotide sequence ID" value="NZ_CP071090.1"/>
</dbReference>